<proteinExistence type="predicted"/>
<dbReference type="PANTHER" id="PTHR24064">
    <property type="entry name" value="SOLUTE CARRIER FAMILY 22 MEMBER"/>
    <property type="match status" value="1"/>
</dbReference>
<dbReference type="GO" id="GO:0022857">
    <property type="term" value="F:transmembrane transporter activity"/>
    <property type="evidence" value="ECO:0007669"/>
    <property type="project" value="InterPro"/>
</dbReference>
<evidence type="ECO:0000313" key="5">
    <source>
        <dbReference type="EMBL" id="CAF2874967.1"/>
    </source>
</evidence>
<keyword evidence="2" id="KW-0812">Transmembrane</keyword>
<reference evidence="5" key="1">
    <citation type="submission" date="2021-02" db="EMBL/GenBank/DDBJ databases">
        <authorList>
            <person name="Bekaert M."/>
        </authorList>
    </citation>
    <scope>NUCLEOTIDE SEQUENCE</scope>
    <source>
        <strain evidence="5">IoA-00</strain>
    </source>
</reference>
<keyword evidence="3" id="KW-1133">Transmembrane helix</keyword>
<dbReference type="GO" id="GO:0016020">
    <property type="term" value="C:membrane"/>
    <property type="evidence" value="ECO:0007669"/>
    <property type="project" value="UniProtKB-SubCell"/>
</dbReference>
<dbReference type="SUPFAM" id="SSF103473">
    <property type="entry name" value="MFS general substrate transporter"/>
    <property type="match status" value="1"/>
</dbReference>
<evidence type="ECO:0000313" key="6">
    <source>
        <dbReference type="Proteomes" id="UP000675881"/>
    </source>
</evidence>
<dbReference type="EMBL" id="HG994581">
    <property type="protein sequence ID" value="CAF2874967.1"/>
    <property type="molecule type" value="Genomic_DNA"/>
</dbReference>
<dbReference type="OrthoDB" id="5141738at2759"/>
<keyword evidence="4" id="KW-0472">Membrane</keyword>
<dbReference type="Pfam" id="PF00083">
    <property type="entry name" value="Sugar_tr"/>
    <property type="match status" value="1"/>
</dbReference>
<protein>
    <submittedName>
        <fullName evidence="5">SLC22A4_5</fullName>
    </submittedName>
</protein>
<evidence type="ECO:0000256" key="3">
    <source>
        <dbReference type="ARBA" id="ARBA00022989"/>
    </source>
</evidence>
<dbReference type="Gene3D" id="1.20.1250.20">
    <property type="entry name" value="MFS general substrate transporter like domains"/>
    <property type="match status" value="2"/>
</dbReference>
<name>A0A7R8CNP8_LEPSM</name>
<keyword evidence="6" id="KW-1185">Reference proteome</keyword>
<evidence type="ECO:0000256" key="4">
    <source>
        <dbReference type="ARBA" id="ARBA00023136"/>
    </source>
</evidence>
<dbReference type="Pfam" id="PF07690">
    <property type="entry name" value="MFS_1"/>
    <property type="match status" value="1"/>
</dbReference>
<comment type="subcellular location">
    <subcellularLocation>
        <location evidence="1">Membrane</location>
        <topology evidence="1">Multi-pass membrane protein</topology>
    </subcellularLocation>
</comment>
<dbReference type="AlphaFoldDB" id="A0A7R8CNP8"/>
<sequence length="535" mass="60467">MEVVEEFVSGSQEEKREPCPRPFQFFPVDLCPVDYYFFAKNTLFLHSNIIYARTNITMKSNESKDKLLSTIGLCGKWQLIYISYVALITLPTVWPSLNIKFLAFHTDYWCERPNDFEDLSLWKNISSPYKLHDGKNVRDSCLLYEDPLADHAQDNRTIKCTKWEYDQSYFNNTIIQEWNLVCDRDYLSKLSQTIYFAGLLVGVFLSGIISDKFGRKKALVPMTIGMATAGVVMVFSNSIELFLFWRFVHGLATIGVFAVCFVWCMELVGGKWSTIVGMGLEFPWVAGWLLLGLFAHCLGDWRGILPRWLISVNRVEEAEVTIRRIVQFNTKKPLPDDWKYNSTDSAHKEKSNTSSGKCLSAAFRILCTMASHLTRLLLVDLGRKTPYVIMMLLTGIFLLLTTTIPRNVYANNWPHAVCAILGKFCITGSFAISYIYTAEMYPTLVRSMGIGTSSLFARVGGIVAPFVGGLDKVVSPTFPIAIFGLTAILAAGLASFLPETGNKDMPDTVEDSEKFPLSLSDGFFSIISRKRKRKR</sequence>
<dbReference type="InterPro" id="IPR036259">
    <property type="entry name" value="MFS_trans_sf"/>
</dbReference>
<dbReference type="Proteomes" id="UP000675881">
    <property type="component" value="Chromosome 2"/>
</dbReference>
<evidence type="ECO:0000256" key="1">
    <source>
        <dbReference type="ARBA" id="ARBA00004141"/>
    </source>
</evidence>
<evidence type="ECO:0000256" key="2">
    <source>
        <dbReference type="ARBA" id="ARBA00022692"/>
    </source>
</evidence>
<gene>
    <name evidence="5" type="ORF">LSAA_6593</name>
</gene>
<organism evidence="5 6">
    <name type="scientific">Lepeophtheirus salmonis</name>
    <name type="common">Salmon louse</name>
    <name type="synonym">Caligus salmonis</name>
    <dbReference type="NCBI Taxonomy" id="72036"/>
    <lineage>
        <taxon>Eukaryota</taxon>
        <taxon>Metazoa</taxon>
        <taxon>Ecdysozoa</taxon>
        <taxon>Arthropoda</taxon>
        <taxon>Crustacea</taxon>
        <taxon>Multicrustacea</taxon>
        <taxon>Hexanauplia</taxon>
        <taxon>Copepoda</taxon>
        <taxon>Siphonostomatoida</taxon>
        <taxon>Caligidae</taxon>
        <taxon>Lepeophtheirus</taxon>
    </lineage>
</organism>
<accession>A0A7R8CNP8</accession>
<dbReference type="InterPro" id="IPR005828">
    <property type="entry name" value="MFS_sugar_transport-like"/>
</dbReference>
<dbReference type="InterPro" id="IPR011701">
    <property type="entry name" value="MFS"/>
</dbReference>